<evidence type="ECO:0000256" key="4">
    <source>
        <dbReference type="ARBA" id="ARBA00022679"/>
    </source>
</evidence>
<dbReference type="Pfam" id="PF13426">
    <property type="entry name" value="PAS_9"/>
    <property type="match status" value="1"/>
</dbReference>
<comment type="caution">
    <text evidence="9">The sequence shown here is derived from an EMBL/GenBank/DDBJ whole genome shotgun (WGS) entry which is preliminary data.</text>
</comment>
<dbReference type="Gene3D" id="1.10.287.130">
    <property type="match status" value="1"/>
</dbReference>
<dbReference type="RefSeq" id="WP_243067702.1">
    <property type="nucleotide sequence ID" value="NZ_JAIVFK010000016.1"/>
</dbReference>
<dbReference type="SMART" id="SM00091">
    <property type="entry name" value="PAS"/>
    <property type="match status" value="1"/>
</dbReference>
<comment type="catalytic activity">
    <reaction evidence="1">
        <text>ATP + protein L-histidine = ADP + protein N-phospho-L-histidine.</text>
        <dbReference type="EC" id="2.7.13.3"/>
    </reaction>
</comment>
<sequence length="375" mass="41352">MKQARDENEMLRRAFEACPAGMLLVDGDGRIELANEECERMFGYEHGALAGRRVEELMPAKVRDAHRGHRAGFSAAAEKRQMGMGRDLVALRRDGSEFFIEVGLTPIETAVGSRVVAFAIDITARRDSEYALRRAMHELEMANENLARFAYVASHDIQEPLRKISAFADILRAAMAQEDRDEACYAADVMASSALHARRLVADLLTYARAANQSYAIEPISITAALERALDNLSQSVAEEKAEIVWEGEDFSVEADRLQLHQMLQNILSNALKYHKLNEPPHVTIQRAATGSEGRLAIVDRGIGFSATDADQIFEPFRRLHGRAEYPGTGIGLAICKTVAKRHGWRLSATSTPTVGATFDIVFPIDADIGKGAEL</sequence>
<keyword evidence="10" id="KW-1185">Reference proteome</keyword>
<dbReference type="InterPro" id="IPR005467">
    <property type="entry name" value="His_kinase_dom"/>
</dbReference>
<dbReference type="PANTHER" id="PTHR43304">
    <property type="entry name" value="PHYTOCHROME-LIKE PROTEIN CPH1"/>
    <property type="match status" value="1"/>
</dbReference>
<evidence type="ECO:0000259" key="6">
    <source>
        <dbReference type="PROSITE" id="PS50109"/>
    </source>
</evidence>
<dbReference type="PANTHER" id="PTHR43304:SF1">
    <property type="entry name" value="PAC DOMAIN-CONTAINING PROTEIN"/>
    <property type="match status" value="1"/>
</dbReference>
<evidence type="ECO:0000313" key="9">
    <source>
        <dbReference type="EMBL" id="MCI4683771.1"/>
    </source>
</evidence>
<dbReference type="EC" id="2.7.13.3" evidence="2"/>
<organism evidence="9 10">
    <name type="scientific">Candidatus Rhodoblastus alkanivorans</name>
    <dbReference type="NCBI Taxonomy" id="2954117"/>
    <lineage>
        <taxon>Bacteria</taxon>
        <taxon>Pseudomonadati</taxon>
        <taxon>Pseudomonadota</taxon>
        <taxon>Alphaproteobacteria</taxon>
        <taxon>Hyphomicrobiales</taxon>
        <taxon>Rhodoblastaceae</taxon>
        <taxon>Rhodoblastus</taxon>
    </lineage>
</organism>
<dbReference type="EMBL" id="JAIVFP010000001">
    <property type="protein sequence ID" value="MCI4683771.1"/>
    <property type="molecule type" value="Genomic_DNA"/>
</dbReference>
<dbReference type="InterPro" id="IPR004358">
    <property type="entry name" value="Sig_transdc_His_kin-like_C"/>
</dbReference>
<dbReference type="InterPro" id="IPR003594">
    <property type="entry name" value="HATPase_dom"/>
</dbReference>
<protein>
    <recommendedName>
        <fullName evidence="2">histidine kinase</fullName>
        <ecNumber evidence="2">2.7.13.3</ecNumber>
    </recommendedName>
</protein>
<dbReference type="SMART" id="SM00387">
    <property type="entry name" value="HATPase_c"/>
    <property type="match status" value="1"/>
</dbReference>
<dbReference type="PROSITE" id="PS50112">
    <property type="entry name" value="PAS"/>
    <property type="match status" value="1"/>
</dbReference>
<keyword evidence="5" id="KW-0418">Kinase</keyword>
<dbReference type="PROSITE" id="PS50113">
    <property type="entry name" value="PAC"/>
    <property type="match status" value="1"/>
</dbReference>
<dbReference type="SUPFAM" id="SSF55785">
    <property type="entry name" value="PYP-like sensor domain (PAS domain)"/>
    <property type="match status" value="1"/>
</dbReference>
<dbReference type="InterPro" id="IPR000014">
    <property type="entry name" value="PAS"/>
</dbReference>
<dbReference type="InterPro" id="IPR003661">
    <property type="entry name" value="HisK_dim/P_dom"/>
</dbReference>
<dbReference type="CDD" id="cd00082">
    <property type="entry name" value="HisKA"/>
    <property type="match status" value="1"/>
</dbReference>
<evidence type="ECO:0000256" key="2">
    <source>
        <dbReference type="ARBA" id="ARBA00012438"/>
    </source>
</evidence>
<dbReference type="Gene3D" id="3.30.565.10">
    <property type="entry name" value="Histidine kinase-like ATPase, C-terminal domain"/>
    <property type="match status" value="1"/>
</dbReference>
<keyword evidence="3" id="KW-0597">Phosphoprotein</keyword>
<accession>A0ABS9Z844</accession>
<dbReference type="InterPro" id="IPR035965">
    <property type="entry name" value="PAS-like_dom_sf"/>
</dbReference>
<gene>
    <name evidence="9" type="ORF">K2U94_13525</name>
</gene>
<dbReference type="SUPFAM" id="SSF47384">
    <property type="entry name" value="Homodimeric domain of signal transducing histidine kinase"/>
    <property type="match status" value="1"/>
</dbReference>
<evidence type="ECO:0000259" key="8">
    <source>
        <dbReference type="PROSITE" id="PS50113"/>
    </source>
</evidence>
<evidence type="ECO:0000256" key="5">
    <source>
        <dbReference type="ARBA" id="ARBA00022777"/>
    </source>
</evidence>
<dbReference type="InterPro" id="IPR036097">
    <property type="entry name" value="HisK_dim/P_sf"/>
</dbReference>
<dbReference type="PRINTS" id="PR00344">
    <property type="entry name" value="BCTRLSENSOR"/>
</dbReference>
<proteinExistence type="predicted"/>
<evidence type="ECO:0000313" key="10">
    <source>
        <dbReference type="Proteomes" id="UP001139104"/>
    </source>
</evidence>
<feature type="domain" description="Histidine kinase" evidence="6">
    <location>
        <begin position="152"/>
        <end position="367"/>
    </location>
</feature>
<dbReference type="Pfam" id="PF00512">
    <property type="entry name" value="HisKA"/>
    <property type="match status" value="1"/>
</dbReference>
<feature type="domain" description="PAC" evidence="8">
    <location>
        <begin position="84"/>
        <end position="134"/>
    </location>
</feature>
<dbReference type="InterPro" id="IPR000700">
    <property type="entry name" value="PAS-assoc_C"/>
</dbReference>
<dbReference type="InterPro" id="IPR036890">
    <property type="entry name" value="HATPase_C_sf"/>
</dbReference>
<dbReference type="Gene3D" id="3.30.450.20">
    <property type="entry name" value="PAS domain"/>
    <property type="match status" value="1"/>
</dbReference>
<dbReference type="Proteomes" id="UP001139104">
    <property type="component" value="Unassembled WGS sequence"/>
</dbReference>
<dbReference type="InterPro" id="IPR052162">
    <property type="entry name" value="Sensor_kinase/Photoreceptor"/>
</dbReference>
<dbReference type="NCBIfam" id="TIGR00229">
    <property type="entry name" value="sensory_box"/>
    <property type="match status" value="1"/>
</dbReference>
<dbReference type="PROSITE" id="PS50109">
    <property type="entry name" value="HIS_KIN"/>
    <property type="match status" value="1"/>
</dbReference>
<evidence type="ECO:0000259" key="7">
    <source>
        <dbReference type="PROSITE" id="PS50112"/>
    </source>
</evidence>
<evidence type="ECO:0000256" key="1">
    <source>
        <dbReference type="ARBA" id="ARBA00000085"/>
    </source>
</evidence>
<name>A0ABS9Z844_9HYPH</name>
<keyword evidence="4" id="KW-0808">Transferase</keyword>
<reference evidence="9" key="1">
    <citation type="journal article" date="2022" name="ISME J.">
        <title>Identification of active gaseous-alkane degraders at natural gas seeps.</title>
        <authorList>
            <person name="Farhan Ul Haque M."/>
            <person name="Hernandez M."/>
            <person name="Crombie A.T."/>
            <person name="Murrell J.C."/>
        </authorList>
    </citation>
    <scope>NUCLEOTIDE SEQUENCE</scope>
    <source>
        <strain evidence="9">PC2</strain>
    </source>
</reference>
<evidence type="ECO:0000256" key="3">
    <source>
        <dbReference type="ARBA" id="ARBA00022553"/>
    </source>
</evidence>
<dbReference type="Pfam" id="PF02518">
    <property type="entry name" value="HATPase_c"/>
    <property type="match status" value="1"/>
</dbReference>
<dbReference type="SUPFAM" id="SSF55874">
    <property type="entry name" value="ATPase domain of HSP90 chaperone/DNA topoisomerase II/histidine kinase"/>
    <property type="match status" value="1"/>
</dbReference>
<dbReference type="SMART" id="SM00388">
    <property type="entry name" value="HisKA"/>
    <property type="match status" value="1"/>
</dbReference>
<feature type="domain" description="PAS" evidence="7">
    <location>
        <begin position="7"/>
        <end position="59"/>
    </location>
</feature>
<dbReference type="CDD" id="cd00130">
    <property type="entry name" value="PAS"/>
    <property type="match status" value="1"/>
</dbReference>